<evidence type="ECO:0000313" key="3">
    <source>
        <dbReference type="EMBL" id="RHA16878.1"/>
    </source>
</evidence>
<dbReference type="AlphaFoldDB" id="A0A413R5A4"/>
<sequence length="324" mass="37097">MEKKHYGAIDGLRAIAAIGIVMMHMGANNNYEIGGYIYNKIIPSFTNFVFLFMVISAFGMCCGYYEKILKNEITLEKFYVKRFKKILPFFALLVFVDLIMSPSIESLYEAFADLTLMFGFLPNAGNISVIGVGWFLGLIFVFYICFPFYCVLIQNKKRAWIAFGISVIYNLIGSNYFEINRTNILYSACFFIAGGLVYLYRNEISKIKAWQILSVMSITIVVYYLLNGNVFMCLLVSVVMLLYAITSNVKVLDNKIAKFLSGISMEIYLCHMMVFRILQKMKITNIFGNAWIQYFITVILTLIGAIIFAIIVRKVFEVVESKIK</sequence>
<keyword evidence="3" id="KW-0012">Acyltransferase</keyword>
<proteinExistence type="predicted"/>
<feature type="transmembrane region" description="Helical" evidence="1">
    <location>
        <begin position="124"/>
        <end position="152"/>
    </location>
</feature>
<feature type="transmembrane region" description="Helical" evidence="1">
    <location>
        <begin position="45"/>
        <end position="65"/>
    </location>
</feature>
<keyword evidence="3" id="KW-0808">Transferase</keyword>
<organism evidence="3 4">
    <name type="scientific">Eubacterium ventriosum</name>
    <dbReference type="NCBI Taxonomy" id="39496"/>
    <lineage>
        <taxon>Bacteria</taxon>
        <taxon>Bacillati</taxon>
        <taxon>Bacillota</taxon>
        <taxon>Clostridia</taxon>
        <taxon>Eubacteriales</taxon>
        <taxon>Eubacteriaceae</taxon>
        <taxon>Eubacterium</taxon>
    </lineage>
</organism>
<name>A0A413R5A4_9FIRM</name>
<dbReference type="PANTHER" id="PTHR23028">
    <property type="entry name" value="ACETYLTRANSFERASE"/>
    <property type="match status" value="1"/>
</dbReference>
<keyword evidence="1" id="KW-1133">Transmembrane helix</keyword>
<feature type="transmembrane region" description="Helical" evidence="1">
    <location>
        <begin position="221"/>
        <end position="244"/>
    </location>
</feature>
<dbReference type="InterPro" id="IPR050879">
    <property type="entry name" value="Acyltransferase_3"/>
</dbReference>
<dbReference type="Proteomes" id="UP000284779">
    <property type="component" value="Unassembled WGS sequence"/>
</dbReference>
<keyword evidence="4" id="KW-1185">Reference proteome</keyword>
<comment type="caution">
    <text evidence="3">The sequence shown here is derived from an EMBL/GenBank/DDBJ whole genome shotgun (WGS) entry which is preliminary data.</text>
</comment>
<feature type="transmembrane region" description="Helical" evidence="1">
    <location>
        <begin position="290"/>
        <end position="312"/>
    </location>
</feature>
<dbReference type="GO" id="GO:0016747">
    <property type="term" value="F:acyltransferase activity, transferring groups other than amino-acyl groups"/>
    <property type="evidence" value="ECO:0007669"/>
    <property type="project" value="InterPro"/>
</dbReference>
<dbReference type="Pfam" id="PF01757">
    <property type="entry name" value="Acyl_transf_3"/>
    <property type="match status" value="1"/>
</dbReference>
<keyword evidence="1" id="KW-0472">Membrane</keyword>
<dbReference type="GO" id="GO:0016020">
    <property type="term" value="C:membrane"/>
    <property type="evidence" value="ECO:0007669"/>
    <property type="project" value="TreeGrafter"/>
</dbReference>
<dbReference type="InterPro" id="IPR002656">
    <property type="entry name" value="Acyl_transf_3_dom"/>
</dbReference>
<feature type="transmembrane region" description="Helical" evidence="1">
    <location>
        <begin position="86"/>
        <end position="104"/>
    </location>
</feature>
<evidence type="ECO:0000313" key="4">
    <source>
        <dbReference type="Proteomes" id="UP000284779"/>
    </source>
</evidence>
<evidence type="ECO:0000259" key="2">
    <source>
        <dbReference type="Pfam" id="PF01757"/>
    </source>
</evidence>
<keyword evidence="1" id="KW-0812">Transmembrane</keyword>
<feature type="transmembrane region" description="Helical" evidence="1">
    <location>
        <begin position="183"/>
        <end position="200"/>
    </location>
</feature>
<dbReference type="GO" id="GO:0000271">
    <property type="term" value="P:polysaccharide biosynthetic process"/>
    <property type="evidence" value="ECO:0007669"/>
    <property type="project" value="TreeGrafter"/>
</dbReference>
<reference evidence="3 4" key="1">
    <citation type="submission" date="2018-08" db="EMBL/GenBank/DDBJ databases">
        <title>A genome reference for cultivated species of the human gut microbiota.</title>
        <authorList>
            <person name="Zou Y."/>
            <person name="Xue W."/>
            <person name="Luo G."/>
        </authorList>
    </citation>
    <scope>NUCLEOTIDE SEQUENCE [LARGE SCALE GENOMIC DNA]</scope>
    <source>
        <strain evidence="3 4">AM44-11BH</strain>
    </source>
</reference>
<feature type="transmembrane region" description="Helical" evidence="1">
    <location>
        <begin position="256"/>
        <end position="278"/>
    </location>
</feature>
<dbReference type="EMBL" id="QSFD01000013">
    <property type="protein sequence ID" value="RHA16878.1"/>
    <property type="molecule type" value="Genomic_DNA"/>
</dbReference>
<feature type="transmembrane region" description="Helical" evidence="1">
    <location>
        <begin position="159"/>
        <end position="177"/>
    </location>
</feature>
<evidence type="ECO:0000256" key="1">
    <source>
        <dbReference type="SAM" id="Phobius"/>
    </source>
</evidence>
<feature type="domain" description="Acyltransferase 3" evidence="2">
    <location>
        <begin position="8"/>
        <end position="309"/>
    </location>
</feature>
<accession>A0A413R5A4</accession>
<gene>
    <name evidence="3" type="ORF">DW944_10925</name>
</gene>
<dbReference type="PANTHER" id="PTHR23028:SF53">
    <property type="entry name" value="ACYL_TRANSF_3 DOMAIN-CONTAINING PROTEIN"/>
    <property type="match status" value="1"/>
</dbReference>
<protein>
    <submittedName>
        <fullName evidence="3">Acyltransferase</fullName>
    </submittedName>
</protein>
<feature type="transmembrane region" description="Helical" evidence="1">
    <location>
        <begin position="7"/>
        <end position="25"/>
    </location>
</feature>
<dbReference type="RefSeq" id="WP_117971550.1">
    <property type="nucleotide sequence ID" value="NZ_QSFD01000013.1"/>
</dbReference>